<dbReference type="AlphaFoldDB" id="A0AA36I2G6"/>
<dbReference type="EMBL" id="CAUJNA010000637">
    <property type="protein sequence ID" value="CAJ1379507.1"/>
    <property type="molecule type" value="Genomic_DNA"/>
</dbReference>
<sequence length="101" mass="10506">MSQLLLPDHLAATAILISSNPCNVSAAVARPLGGNCNPDFQQSLHIMSQLLFPDHLAATGCAWARVGARGAILISSNLCNVPAAVARPLGSNCNPDFQQSL</sequence>
<reference evidence="1" key="1">
    <citation type="submission" date="2023-08" db="EMBL/GenBank/DDBJ databases">
        <authorList>
            <person name="Chen Y."/>
            <person name="Shah S."/>
            <person name="Dougan E. K."/>
            <person name="Thang M."/>
            <person name="Chan C."/>
        </authorList>
    </citation>
    <scope>NUCLEOTIDE SEQUENCE</scope>
</reference>
<gene>
    <name evidence="1" type="ORF">EVOR1521_LOCUS7738</name>
</gene>
<evidence type="ECO:0000313" key="1">
    <source>
        <dbReference type="EMBL" id="CAJ1379507.1"/>
    </source>
</evidence>
<comment type="caution">
    <text evidence="1">The sequence shown here is derived from an EMBL/GenBank/DDBJ whole genome shotgun (WGS) entry which is preliminary data.</text>
</comment>
<keyword evidence="2" id="KW-1185">Reference proteome</keyword>
<protein>
    <submittedName>
        <fullName evidence="1">Uncharacterized protein</fullName>
    </submittedName>
</protein>
<accession>A0AA36I2G6</accession>
<name>A0AA36I2G6_9DINO</name>
<evidence type="ECO:0000313" key="2">
    <source>
        <dbReference type="Proteomes" id="UP001178507"/>
    </source>
</evidence>
<proteinExistence type="predicted"/>
<organism evidence="1 2">
    <name type="scientific">Effrenium voratum</name>
    <dbReference type="NCBI Taxonomy" id="2562239"/>
    <lineage>
        <taxon>Eukaryota</taxon>
        <taxon>Sar</taxon>
        <taxon>Alveolata</taxon>
        <taxon>Dinophyceae</taxon>
        <taxon>Suessiales</taxon>
        <taxon>Symbiodiniaceae</taxon>
        <taxon>Effrenium</taxon>
    </lineage>
</organism>
<dbReference type="Proteomes" id="UP001178507">
    <property type="component" value="Unassembled WGS sequence"/>
</dbReference>